<evidence type="ECO:0000256" key="8">
    <source>
        <dbReference type="ARBA" id="ARBA00022917"/>
    </source>
</evidence>
<comment type="caution">
    <text evidence="12">The sequence shown here is derived from an EMBL/GenBank/DDBJ whole genome shotgun (WGS) entry which is preliminary data.</text>
</comment>
<comment type="function">
    <text evidence="10">Acts as an inhibitor of cap-dependent translation. Competes with eIF4G1 and EAP1 for binding to eIF4E and interferes with the formation of the eIF4F complex, inhibiting translation and stabilizing mRNA.</text>
</comment>
<keyword evidence="13" id="KW-1185">Reference proteome</keyword>
<keyword evidence="9 10" id="KW-0652">Protein synthesis inhibitor</keyword>
<evidence type="ECO:0000256" key="2">
    <source>
        <dbReference type="ARBA" id="ARBA00006057"/>
    </source>
</evidence>
<evidence type="ECO:0000256" key="10">
    <source>
        <dbReference type="RuleBase" id="RU363005"/>
    </source>
</evidence>
<evidence type="ECO:0000256" key="1">
    <source>
        <dbReference type="ARBA" id="ARBA00004496"/>
    </source>
</evidence>
<dbReference type="Pfam" id="PF17052">
    <property type="entry name" value="CAF20"/>
    <property type="match status" value="1"/>
</dbReference>
<dbReference type="GO" id="GO:0008190">
    <property type="term" value="F:eukaryotic initiation factor 4E binding"/>
    <property type="evidence" value="ECO:0007669"/>
    <property type="project" value="InterPro"/>
</dbReference>
<evidence type="ECO:0000256" key="6">
    <source>
        <dbReference type="ARBA" id="ARBA00022553"/>
    </source>
</evidence>
<dbReference type="GO" id="GO:0003743">
    <property type="term" value="F:translation initiation factor activity"/>
    <property type="evidence" value="ECO:0007669"/>
    <property type="project" value="UniProtKB-KW"/>
</dbReference>
<dbReference type="InterPro" id="IPR031456">
    <property type="entry name" value="Caf20"/>
</dbReference>
<evidence type="ECO:0000256" key="3">
    <source>
        <dbReference type="ARBA" id="ARBA00020270"/>
    </source>
</evidence>
<evidence type="ECO:0000256" key="9">
    <source>
        <dbReference type="ARBA" id="ARBA00023193"/>
    </source>
</evidence>
<feature type="compositionally biased region" description="Basic and acidic residues" evidence="11">
    <location>
        <begin position="132"/>
        <end position="141"/>
    </location>
</feature>
<gene>
    <name evidence="12" type="ORF">DASC09_044530</name>
</gene>
<comment type="similarity">
    <text evidence="2 10">Belongs to the CAF20 family.</text>
</comment>
<feature type="compositionally biased region" description="Acidic residues" evidence="11">
    <location>
        <begin position="154"/>
        <end position="183"/>
    </location>
</feature>
<keyword evidence="6" id="KW-0597">Phosphoprotein</keyword>
<feature type="region of interest" description="Disordered" evidence="11">
    <location>
        <begin position="121"/>
        <end position="183"/>
    </location>
</feature>
<evidence type="ECO:0000256" key="11">
    <source>
        <dbReference type="SAM" id="MobiDB-lite"/>
    </source>
</evidence>
<reference evidence="12 13" key="1">
    <citation type="journal article" date="2023" name="Elife">
        <title>Identification of key yeast species and microbe-microbe interactions impacting larval growth of Drosophila in the wild.</title>
        <authorList>
            <person name="Mure A."/>
            <person name="Sugiura Y."/>
            <person name="Maeda R."/>
            <person name="Honda K."/>
            <person name="Sakurai N."/>
            <person name="Takahashi Y."/>
            <person name="Watada M."/>
            <person name="Katoh T."/>
            <person name="Gotoh A."/>
            <person name="Gotoh Y."/>
            <person name="Taniguchi I."/>
            <person name="Nakamura K."/>
            <person name="Hayashi T."/>
            <person name="Katayama T."/>
            <person name="Uemura T."/>
            <person name="Hattori Y."/>
        </authorList>
    </citation>
    <scope>NUCLEOTIDE SEQUENCE [LARGE SCALE GENOMIC DNA]</scope>
    <source>
        <strain evidence="12 13">SC-9</strain>
    </source>
</reference>
<dbReference type="RefSeq" id="XP_064854124.1">
    <property type="nucleotide sequence ID" value="XM_064998052.1"/>
</dbReference>
<accession>A0AAV5QQD7</accession>
<comment type="subcellular location">
    <subcellularLocation>
        <location evidence="1 10">Cytoplasm</location>
    </subcellularLocation>
</comment>
<keyword evidence="8 10" id="KW-0648">Protein biosynthesis</keyword>
<feature type="region of interest" description="Disordered" evidence="11">
    <location>
        <begin position="45"/>
        <end position="68"/>
    </location>
</feature>
<dbReference type="Proteomes" id="UP001360560">
    <property type="component" value="Unassembled WGS sequence"/>
</dbReference>
<keyword evidence="7 10" id="KW-0810">Translation regulation</keyword>
<evidence type="ECO:0000256" key="5">
    <source>
        <dbReference type="ARBA" id="ARBA00022540"/>
    </source>
</evidence>
<evidence type="ECO:0000256" key="7">
    <source>
        <dbReference type="ARBA" id="ARBA00022845"/>
    </source>
</evidence>
<dbReference type="GO" id="GO:0005737">
    <property type="term" value="C:cytoplasm"/>
    <property type="evidence" value="ECO:0007669"/>
    <property type="project" value="UniProtKB-SubCell"/>
</dbReference>
<proteinExistence type="inferred from homology"/>
<protein>
    <recommendedName>
        <fullName evidence="3 10">Cap-associated protein CAF20</fullName>
    </recommendedName>
</protein>
<organism evidence="12 13">
    <name type="scientific">Saccharomycopsis crataegensis</name>
    <dbReference type="NCBI Taxonomy" id="43959"/>
    <lineage>
        <taxon>Eukaryota</taxon>
        <taxon>Fungi</taxon>
        <taxon>Dikarya</taxon>
        <taxon>Ascomycota</taxon>
        <taxon>Saccharomycotina</taxon>
        <taxon>Saccharomycetes</taxon>
        <taxon>Saccharomycopsidaceae</taxon>
        <taxon>Saccharomycopsis</taxon>
    </lineage>
</organism>
<evidence type="ECO:0000256" key="4">
    <source>
        <dbReference type="ARBA" id="ARBA00022490"/>
    </source>
</evidence>
<keyword evidence="5 10" id="KW-0396">Initiation factor</keyword>
<keyword evidence="4 10" id="KW-0963">Cytoplasm</keyword>
<evidence type="ECO:0000313" key="13">
    <source>
        <dbReference type="Proteomes" id="UP001360560"/>
    </source>
</evidence>
<sequence length="183" mass="21032">MAKYTEEELLSFRDHGAAPQGVDLKAFSDMIADVKEKLAQKYEAENQEGKFTFSRRRSSRHDARPHFKKNFRKHEHVVQPDAEGWVTLKNTRKSFGAGNEESRDEFREAVKIVAPVMKVKPNTKGIGTRAAADTKEAVSEKKTKKFNAFSALGSDDEEEEEEDEEDEDEEEDEEDEEEEEEEE</sequence>
<name>A0AAV5QQD7_9ASCO</name>
<dbReference type="AlphaFoldDB" id="A0AAV5QQD7"/>
<dbReference type="GO" id="GO:0017148">
    <property type="term" value="P:negative regulation of translation"/>
    <property type="evidence" value="ECO:0007669"/>
    <property type="project" value="UniProtKB-UniRule"/>
</dbReference>
<dbReference type="GeneID" id="90075103"/>
<dbReference type="EMBL" id="BTFZ01000011">
    <property type="protein sequence ID" value="GMM37128.1"/>
    <property type="molecule type" value="Genomic_DNA"/>
</dbReference>
<evidence type="ECO:0000313" key="12">
    <source>
        <dbReference type="EMBL" id="GMM37128.1"/>
    </source>
</evidence>